<dbReference type="Proteomes" id="UP000276417">
    <property type="component" value="Chromosome 2"/>
</dbReference>
<organism evidence="3 4">
    <name type="scientific">Deinococcus psychrotolerans</name>
    <dbReference type="NCBI Taxonomy" id="2489213"/>
    <lineage>
        <taxon>Bacteria</taxon>
        <taxon>Thermotogati</taxon>
        <taxon>Deinococcota</taxon>
        <taxon>Deinococci</taxon>
        <taxon>Deinococcales</taxon>
        <taxon>Deinococcaceae</taxon>
        <taxon>Deinococcus</taxon>
    </lineage>
</organism>
<protein>
    <submittedName>
        <fullName evidence="3">TerD family protein</fullName>
    </submittedName>
</protein>
<name>A0A3G8YGR7_9DEIO</name>
<feature type="domain" description="TerD" evidence="2">
    <location>
        <begin position="1"/>
        <end position="187"/>
    </location>
</feature>
<reference evidence="3 4" key="1">
    <citation type="submission" date="2018-11" db="EMBL/GenBank/DDBJ databases">
        <title>Deinococcus shelandsis sp. nov., isolated from South Shetland Islands soil of Antarctica.</title>
        <authorList>
            <person name="Tian J."/>
        </authorList>
    </citation>
    <scope>NUCLEOTIDE SEQUENCE [LARGE SCALE GENOMIC DNA]</scope>
    <source>
        <strain evidence="3 4">S14-83T</strain>
    </source>
</reference>
<dbReference type="PANTHER" id="PTHR32097:SF4">
    <property type="entry name" value="GENERAL STRESS PROTEIN 16U"/>
    <property type="match status" value="1"/>
</dbReference>
<dbReference type="CDD" id="cd06974">
    <property type="entry name" value="TerD_like"/>
    <property type="match status" value="1"/>
</dbReference>
<dbReference type="InterPro" id="IPR051324">
    <property type="entry name" value="Stress/Tellurium_Resist"/>
</dbReference>
<proteinExistence type="inferred from homology"/>
<dbReference type="AlphaFoldDB" id="A0A3G8YGR7"/>
<dbReference type="RefSeq" id="WP_124873546.1">
    <property type="nucleotide sequence ID" value="NZ_CP034184.1"/>
</dbReference>
<dbReference type="EMBL" id="CP034184">
    <property type="protein sequence ID" value="AZI44163.1"/>
    <property type="molecule type" value="Genomic_DNA"/>
</dbReference>
<gene>
    <name evidence="3" type="ORF">EHF33_14775</name>
</gene>
<evidence type="ECO:0000313" key="4">
    <source>
        <dbReference type="Proteomes" id="UP000276417"/>
    </source>
</evidence>
<sequence length="191" mass="20182">MAVSLNKGGNVSLSKEAPGLTAITVGLGWDPRATDGKEFDLDASAFTLKADGKIRADGDFIFYNNKVSSDGSVVHNGNNRTGDGEGDDETIDIDLSKVPAEVDKVAITVTIDEADTRGQSFGQVGGAFIRVMNKDGGAEIARYDLSEDYSTETAVVFGEIYRSGSDWKFRAMGQGYAGGLAPMAHNFGVNV</sequence>
<evidence type="ECO:0000256" key="1">
    <source>
        <dbReference type="ARBA" id="ARBA00008775"/>
    </source>
</evidence>
<dbReference type="FunFam" id="2.60.60.30:FF:000001">
    <property type="entry name" value="Tellurium resistance protein TerD"/>
    <property type="match status" value="1"/>
</dbReference>
<dbReference type="InterPro" id="IPR003325">
    <property type="entry name" value="TerD"/>
</dbReference>
<dbReference type="OrthoDB" id="179721at2"/>
<evidence type="ECO:0000259" key="2">
    <source>
        <dbReference type="Pfam" id="PF02342"/>
    </source>
</evidence>
<dbReference type="PANTHER" id="PTHR32097">
    <property type="entry name" value="CAMP-BINDING PROTEIN 1-RELATED"/>
    <property type="match status" value="1"/>
</dbReference>
<keyword evidence="4" id="KW-1185">Reference proteome</keyword>
<accession>A0A3G8YGR7</accession>
<dbReference type="Gene3D" id="2.60.60.30">
    <property type="entry name" value="sav2460 like domains"/>
    <property type="match status" value="1"/>
</dbReference>
<dbReference type="KEGG" id="dph:EHF33_14775"/>
<evidence type="ECO:0000313" key="3">
    <source>
        <dbReference type="EMBL" id="AZI44163.1"/>
    </source>
</evidence>
<comment type="similarity">
    <text evidence="1">Belongs to the CAPAB/TerDEXZ family.</text>
</comment>
<dbReference type="Pfam" id="PF02342">
    <property type="entry name" value="TerD"/>
    <property type="match status" value="1"/>
</dbReference>